<evidence type="ECO:0000313" key="10">
    <source>
        <dbReference type="Proteomes" id="UP000582643"/>
    </source>
</evidence>
<comment type="catalytic activity">
    <reaction evidence="8">
        <text>a long-chain fatty aldehyde + NADP(+) + CoA = a long-chain fatty acyl-CoA + NADPH + H(+)</text>
        <dbReference type="Rhea" id="RHEA:15437"/>
        <dbReference type="ChEBI" id="CHEBI:15378"/>
        <dbReference type="ChEBI" id="CHEBI:17176"/>
        <dbReference type="ChEBI" id="CHEBI:57287"/>
        <dbReference type="ChEBI" id="CHEBI:57783"/>
        <dbReference type="ChEBI" id="CHEBI:58349"/>
        <dbReference type="ChEBI" id="CHEBI:83139"/>
        <dbReference type="EC" id="1.2.1.50"/>
    </reaction>
</comment>
<proteinExistence type="inferred from homology"/>
<reference evidence="9 10" key="1">
    <citation type="submission" date="2020-08" db="EMBL/GenBank/DDBJ databases">
        <title>Genomic Encyclopedia of Type Strains, Phase III (KMG-III): the genomes of soil and plant-associated and newly described type strains.</title>
        <authorList>
            <person name="Whitman W."/>
        </authorList>
    </citation>
    <scope>NUCLEOTIDE SEQUENCE [LARGE SCALE GENOMIC DNA]</scope>
    <source>
        <strain evidence="9 10">SFB5A</strain>
    </source>
</reference>
<dbReference type="EC" id="1.2.1.50" evidence="4"/>
<dbReference type="AlphaFoldDB" id="A0A7W7U4I5"/>
<evidence type="ECO:0000256" key="4">
    <source>
        <dbReference type="ARBA" id="ARBA00013020"/>
    </source>
</evidence>
<dbReference type="UniPathway" id="UPA00569"/>
<evidence type="ECO:0000256" key="1">
    <source>
        <dbReference type="ARBA" id="ARBA00003277"/>
    </source>
</evidence>
<dbReference type="InterPro" id="IPR016162">
    <property type="entry name" value="Ald_DH_N"/>
</dbReference>
<keyword evidence="6" id="KW-0560">Oxidoreductase</keyword>
<evidence type="ECO:0000256" key="8">
    <source>
        <dbReference type="ARBA" id="ARBA00049412"/>
    </source>
</evidence>
<evidence type="ECO:0000256" key="5">
    <source>
        <dbReference type="ARBA" id="ARBA00022857"/>
    </source>
</evidence>
<evidence type="ECO:0000256" key="2">
    <source>
        <dbReference type="ARBA" id="ARBA00004908"/>
    </source>
</evidence>
<dbReference type="GO" id="GO:0050062">
    <property type="term" value="F:long-chain-fatty-acyl-CoA reductase activity"/>
    <property type="evidence" value="ECO:0007669"/>
    <property type="project" value="UniProtKB-EC"/>
</dbReference>
<dbReference type="SUPFAM" id="SSF53720">
    <property type="entry name" value="ALDH-like"/>
    <property type="match status" value="1"/>
</dbReference>
<evidence type="ECO:0000256" key="6">
    <source>
        <dbReference type="ARBA" id="ARBA00023002"/>
    </source>
</evidence>
<name>A0A7W7U4I5_9ACTN</name>
<keyword evidence="7" id="KW-0455">Luminescence</keyword>
<dbReference type="EMBL" id="JACHJY010000008">
    <property type="protein sequence ID" value="MBB4984809.1"/>
    <property type="molecule type" value="Genomic_DNA"/>
</dbReference>
<organism evidence="9 10">
    <name type="scientific">Streptomyces nymphaeiformis</name>
    <dbReference type="NCBI Taxonomy" id="2663842"/>
    <lineage>
        <taxon>Bacteria</taxon>
        <taxon>Bacillati</taxon>
        <taxon>Actinomycetota</taxon>
        <taxon>Actinomycetes</taxon>
        <taxon>Kitasatosporales</taxon>
        <taxon>Streptomycetaceae</taxon>
        <taxon>Streptomyces</taxon>
    </lineage>
</organism>
<gene>
    <name evidence="9" type="ORF">GGE06_005755</name>
</gene>
<dbReference type="GO" id="GO:0008218">
    <property type="term" value="P:bioluminescence"/>
    <property type="evidence" value="ECO:0007669"/>
    <property type="project" value="UniProtKB-KW"/>
</dbReference>
<protein>
    <recommendedName>
        <fullName evidence="4">long-chain-fatty-acyl-CoA reductase</fullName>
        <ecNumber evidence="4">1.2.1.50</ecNumber>
    </recommendedName>
</protein>
<dbReference type="InterPro" id="IPR016161">
    <property type="entry name" value="Ald_DH/histidinol_DH"/>
</dbReference>
<evidence type="ECO:0000256" key="3">
    <source>
        <dbReference type="ARBA" id="ARBA00010915"/>
    </source>
</evidence>
<dbReference type="InterPro" id="IPR008670">
    <property type="entry name" value="CoA_reduct_LuxC"/>
</dbReference>
<sequence length="493" mass="52865">MTAPTLPPDTAAGSLTVPAYVRGTTVTDRLVPFGGRPGRPAFHAPDPAALLPRLPLRDPSALSELHALRTAEIIDLLAALGPLLTLEANPLLREALRTAAAWSDMTEPVLRAAYEGLPELFTREALHDVAEHTVGTRFLDGWVPVPGRDGRGAAVRAVGARTVHVIAGNHPMIAALTVIRNALTRSDAIVKTPSNDPLTAVAIARTLADAAPDHPLTRHLAVAYWKGGDETVEQALYQPRNLDKIIAWGGMAAMRHITRYIRPGLEVVALDPKASGTVIGPEGFTDAAAMAHSARLAAADVGELNQLACFNARVVHVVTGTDAAGLRRAEEWAELLHAEIQALPAHRSTPARHFDPALREHLRALRATGGDWYRVIGGRADEGAVVLSRTPDPVSFHTALSGRVANVIPVDDAEQALSGMDASTQTLGVYPDALKKRLRDLAPFHGVQRLVPLGRATDYRPDLPQDATEPLRRMVRWITDESHDPTTASGGRR</sequence>
<evidence type="ECO:0000256" key="7">
    <source>
        <dbReference type="ARBA" id="ARBA00023223"/>
    </source>
</evidence>
<dbReference type="Proteomes" id="UP000582643">
    <property type="component" value="Unassembled WGS sequence"/>
</dbReference>
<dbReference type="RefSeq" id="WP_116157827.1">
    <property type="nucleotide sequence ID" value="NZ_JACHJY010000008.1"/>
</dbReference>
<dbReference type="Gene3D" id="3.40.605.10">
    <property type="entry name" value="Aldehyde Dehydrogenase, Chain A, domain 1"/>
    <property type="match status" value="1"/>
</dbReference>
<dbReference type="Pfam" id="PF05893">
    <property type="entry name" value="LuxC"/>
    <property type="match status" value="1"/>
</dbReference>
<evidence type="ECO:0000313" key="9">
    <source>
        <dbReference type="EMBL" id="MBB4984809.1"/>
    </source>
</evidence>
<dbReference type="GO" id="GO:0003995">
    <property type="term" value="F:acyl-CoA dehydrogenase activity"/>
    <property type="evidence" value="ECO:0007669"/>
    <property type="project" value="InterPro"/>
</dbReference>
<comment type="function">
    <text evidence="1">LuxC is the fatty acid reductase enzyme responsible for synthesis of the aldehyde substrate for the luminescent reaction catalyzed by luciferase.</text>
</comment>
<keyword evidence="10" id="KW-1185">Reference proteome</keyword>
<accession>A0A7W7U4I5</accession>
<comment type="similarity">
    <text evidence="3">Belongs to the LuxC family.</text>
</comment>
<comment type="pathway">
    <text evidence="2">Lipid metabolism; fatty acid reduction for biolumincescence.</text>
</comment>
<keyword evidence="5" id="KW-0521">NADP</keyword>
<comment type="caution">
    <text evidence="9">The sequence shown here is derived from an EMBL/GenBank/DDBJ whole genome shotgun (WGS) entry which is preliminary data.</text>
</comment>